<evidence type="ECO:0000256" key="1">
    <source>
        <dbReference type="SAM" id="Phobius"/>
    </source>
</evidence>
<reference evidence="2" key="1">
    <citation type="submission" date="2009-11" db="EMBL/GenBank/DDBJ databases">
        <authorList>
            <consortium name="The Broad Institute Genome Sequencing Platform"/>
            <person name="Ward D."/>
            <person name="Feldgarden M."/>
            <person name="Earl A."/>
            <person name="Young S.K."/>
            <person name="Zeng Q."/>
            <person name="Koehrsen M."/>
            <person name="Alvarado L."/>
            <person name="Berlin A."/>
            <person name="Bochicchio J."/>
            <person name="Borenstein D."/>
            <person name="Chapman S.B."/>
            <person name="Chen Z."/>
            <person name="Engels R."/>
            <person name="Freedman E."/>
            <person name="Gellesch M."/>
            <person name="Goldberg J."/>
            <person name="Griggs A."/>
            <person name="Gujja S."/>
            <person name="Heilman E."/>
            <person name="Heiman D."/>
            <person name="Hepburn T."/>
            <person name="Howarth C."/>
            <person name="Jen D."/>
            <person name="Larson L."/>
            <person name="Lewis B."/>
            <person name="Mehta T."/>
            <person name="Park D."/>
            <person name="Pearson M."/>
            <person name="Roberts A."/>
            <person name="Saif S."/>
            <person name="Shea T."/>
            <person name="Shenoy N."/>
            <person name="Sisk P."/>
            <person name="Stolte C."/>
            <person name="Sykes S."/>
            <person name="Thomson T."/>
            <person name="Walk T."/>
            <person name="White J."/>
            <person name="Yandava C."/>
            <person name="Izard J."/>
            <person name="Baranova O.V."/>
            <person name="Blanton J.M."/>
            <person name="Tanner A.C."/>
            <person name="Dewhirst F.E."/>
            <person name="Haas B."/>
            <person name="Nusbaum C."/>
            <person name="Birren B."/>
        </authorList>
    </citation>
    <scope>NUCLEOTIDE SEQUENCE [LARGE SCALE GENOMIC DNA]</scope>
    <source>
        <strain evidence="2">1-1 BBBD Race 1</strain>
    </source>
</reference>
<gene>
    <name evidence="2" type="ORF">PTTG_12414</name>
</gene>
<dbReference type="OrthoDB" id="2496370at2759"/>
<evidence type="ECO:0000313" key="2">
    <source>
        <dbReference type="EMBL" id="OAV93723.1"/>
    </source>
</evidence>
<name>A0A180GP35_PUCT1</name>
<sequence length="355" mass="39659">MSSLRLPPHTTSAQAIGSVNYASCFVPVMSFISGIVFLQYGRFVSRQACRQSQVSFRLGTVGVVLHLAQVVVDFWCLFHSFQNYTSGKPYTYYLYEALQVFFAVGIIFVVQYHFFRLAYATDAFSKRWTVPLGLFCTGACVGGLGTSIEFYRHFRQGGFSSATPLVIRGRLLLFLIIWLGCNGFTDGAITFAMVKALYHGRAFVKQKSLRTTLSRLLTVIINTFSLTYLAAMLSLIAAILPHIIPNVSMKTEMACQTAGFFLNNLLSRIYLISFFCSFQETAYFAPHQNDSCVASMGHISTSRSCLVDSFGPTLAQCPGNRPPLRRQQKRARVQVTHQVQIAVDENIEEKTILIS</sequence>
<dbReference type="AlphaFoldDB" id="A0A180GP35"/>
<keyword evidence="1" id="KW-0812">Transmembrane</keyword>
<reference evidence="3" key="4">
    <citation type="submission" date="2025-05" db="UniProtKB">
        <authorList>
            <consortium name="EnsemblFungi"/>
        </authorList>
    </citation>
    <scope>IDENTIFICATION</scope>
    <source>
        <strain evidence="3">isolate 1-1 / race 1 (BBBD)</strain>
    </source>
</reference>
<protein>
    <recommendedName>
        <fullName evidence="5">THH1/TOM1/TOM3 domain-containing protein</fullName>
    </recommendedName>
</protein>
<reference evidence="3 4" key="3">
    <citation type="journal article" date="2017" name="G3 (Bethesda)">
        <title>Comparative analysis highlights variable genome content of wheat rusts and divergence of the mating loci.</title>
        <authorList>
            <person name="Cuomo C.A."/>
            <person name="Bakkeren G."/>
            <person name="Khalil H.B."/>
            <person name="Panwar V."/>
            <person name="Joly D."/>
            <person name="Linning R."/>
            <person name="Sakthikumar S."/>
            <person name="Song X."/>
            <person name="Adiconis X."/>
            <person name="Fan L."/>
            <person name="Goldberg J.M."/>
            <person name="Levin J.Z."/>
            <person name="Young S."/>
            <person name="Zeng Q."/>
            <person name="Anikster Y."/>
            <person name="Bruce M."/>
            <person name="Wang M."/>
            <person name="Yin C."/>
            <person name="McCallum B."/>
            <person name="Szabo L.J."/>
            <person name="Hulbert S."/>
            <person name="Chen X."/>
            <person name="Fellers J.P."/>
        </authorList>
    </citation>
    <scope>NUCLEOTIDE SEQUENCE</scope>
    <source>
        <strain evidence="3">isolate 1-1 / race 1 (BBBD)</strain>
        <strain evidence="4">Isolate 1-1 / race 1 (BBBD)</strain>
    </source>
</reference>
<keyword evidence="1" id="KW-0472">Membrane</keyword>
<feature type="transmembrane region" description="Helical" evidence="1">
    <location>
        <begin position="127"/>
        <end position="151"/>
    </location>
</feature>
<dbReference type="EMBL" id="ADAS02000047">
    <property type="protein sequence ID" value="OAV93723.1"/>
    <property type="molecule type" value="Genomic_DNA"/>
</dbReference>
<proteinExistence type="predicted"/>
<feature type="transmembrane region" description="Helical" evidence="1">
    <location>
        <begin position="58"/>
        <end position="81"/>
    </location>
</feature>
<evidence type="ECO:0008006" key="5">
    <source>
        <dbReference type="Google" id="ProtNLM"/>
    </source>
</evidence>
<feature type="transmembrane region" description="Helical" evidence="1">
    <location>
        <begin position="219"/>
        <end position="240"/>
    </location>
</feature>
<dbReference type="VEuPathDB" id="FungiDB:PTTG_12414"/>
<dbReference type="Proteomes" id="UP000005240">
    <property type="component" value="Unassembled WGS sequence"/>
</dbReference>
<keyword evidence="1" id="KW-1133">Transmembrane helix</keyword>
<organism evidence="2">
    <name type="scientific">Puccinia triticina (isolate 1-1 / race 1 (BBBD))</name>
    <name type="common">Brown leaf rust fungus</name>
    <dbReference type="NCBI Taxonomy" id="630390"/>
    <lineage>
        <taxon>Eukaryota</taxon>
        <taxon>Fungi</taxon>
        <taxon>Dikarya</taxon>
        <taxon>Basidiomycota</taxon>
        <taxon>Pucciniomycotina</taxon>
        <taxon>Pucciniomycetes</taxon>
        <taxon>Pucciniales</taxon>
        <taxon>Pucciniaceae</taxon>
        <taxon>Puccinia</taxon>
    </lineage>
</organism>
<evidence type="ECO:0000313" key="3">
    <source>
        <dbReference type="EnsemblFungi" id="PTTG_12414-t43_1-p1"/>
    </source>
</evidence>
<dbReference type="EnsemblFungi" id="PTTG_12414-t43_1">
    <property type="protein sequence ID" value="PTTG_12414-t43_1-p1"/>
    <property type="gene ID" value="PTTG_12414"/>
</dbReference>
<accession>A0A180GP35</accession>
<feature type="transmembrane region" description="Helical" evidence="1">
    <location>
        <begin position="171"/>
        <end position="198"/>
    </location>
</feature>
<evidence type="ECO:0000313" key="4">
    <source>
        <dbReference type="Proteomes" id="UP000005240"/>
    </source>
</evidence>
<feature type="transmembrane region" description="Helical" evidence="1">
    <location>
        <begin position="93"/>
        <end position="115"/>
    </location>
</feature>
<keyword evidence="4" id="KW-1185">Reference proteome</keyword>
<feature type="transmembrane region" description="Helical" evidence="1">
    <location>
        <begin position="20"/>
        <end position="38"/>
    </location>
</feature>
<reference evidence="2" key="2">
    <citation type="submission" date="2016-05" db="EMBL/GenBank/DDBJ databases">
        <title>Comparative analysis highlights variable genome content of wheat rusts and divergence of the mating loci.</title>
        <authorList>
            <person name="Cuomo C.A."/>
            <person name="Bakkeren G."/>
            <person name="Szabo L."/>
            <person name="Khalil H."/>
            <person name="Joly D."/>
            <person name="Goldberg J."/>
            <person name="Young S."/>
            <person name="Zeng Q."/>
            <person name="Fellers J."/>
        </authorList>
    </citation>
    <scope>NUCLEOTIDE SEQUENCE [LARGE SCALE GENOMIC DNA]</scope>
    <source>
        <strain evidence="2">1-1 BBBD Race 1</strain>
    </source>
</reference>